<dbReference type="Gene3D" id="1.10.10.60">
    <property type="entry name" value="Homeodomain-like"/>
    <property type="match status" value="1"/>
</dbReference>
<evidence type="ECO:0000313" key="2">
    <source>
        <dbReference type="EMBL" id="APZ91317.1"/>
    </source>
</evidence>
<accession>A0A1P8WB68</accession>
<keyword evidence="1" id="KW-0175">Coiled coil</keyword>
<sequence>MKKKSEQRLRRKHSDEFRRSAVSLVEDQGYTTAQAARELGINDNLLRTWRKKYGKGAGLDSGISESDQEELTRLRKEVTRLRLERDIFKKATAFFANEKN</sequence>
<dbReference type="STRING" id="1891926.Fuma_00905"/>
<organism evidence="2 3">
    <name type="scientific">Fuerstiella marisgermanici</name>
    <dbReference type="NCBI Taxonomy" id="1891926"/>
    <lineage>
        <taxon>Bacteria</taxon>
        <taxon>Pseudomonadati</taxon>
        <taxon>Planctomycetota</taxon>
        <taxon>Planctomycetia</taxon>
        <taxon>Planctomycetales</taxon>
        <taxon>Planctomycetaceae</taxon>
        <taxon>Fuerstiella</taxon>
    </lineage>
</organism>
<dbReference type="InterPro" id="IPR051839">
    <property type="entry name" value="RD_transcriptional_regulator"/>
</dbReference>
<dbReference type="PANTHER" id="PTHR33215">
    <property type="entry name" value="PROTEIN DISTAL ANTENNA"/>
    <property type="match status" value="1"/>
</dbReference>
<dbReference type="GO" id="GO:0003677">
    <property type="term" value="F:DNA binding"/>
    <property type="evidence" value="ECO:0007669"/>
    <property type="project" value="InterPro"/>
</dbReference>
<keyword evidence="3" id="KW-1185">Reference proteome</keyword>
<gene>
    <name evidence="2" type="ORF">Fuma_00905</name>
</gene>
<reference evidence="2 3" key="1">
    <citation type="journal article" date="2016" name="Front. Microbiol.">
        <title>Fuerstia marisgermanicae gen. nov., sp. nov., an Unusual Member of the Phylum Planctomycetes from the German Wadden Sea.</title>
        <authorList>
            <person name="Kohn T."/>
            <person name="Heuer A."/>
            <person name="Jogler M."/>
            <person name="Vollmers J."/>
            <person name="Boedeker C."/>
            <person name="Bunk B."/>
            <person name="Rast P."/>
            <person name="Borchert D."/>
            <person name="Glockner I."/>
            <person name="Freese H.M."/>
            <person name="Klenk H.P."/>
            <person name="Overmann J."/>
            <person name="Kaster A.K."/>
            <person name="Rohde M."/>
            <person name="Wiegand S."/>
            <person name="Jogler C."/>
        </authorList>
    </citation>
    <scope>NUCLEOTIDE SEQUENCE [LARGE SCALE GENOMIC DNA]</scope>
    <source>
        <strain evidence="2 3">NH11</strain>
    </source>
</reference>
<dbReference type="RefSeq" id="WP_077023097.1">
    <property type="nucleotide sequence ID" value="NZ_CP017641.1"/>
</dbReference>
<dbReference type="EMBL" id="CP017641">
    <property type="protein sequence ID" value="APZ91317.1"/>
    <property type="molecule type" value="Genomic_DNA"/>
</dbReference>
<dbReference type="SUPFAM" id="SSF46689">
    <property type="entry name" value="Homeodomain-like"/>
    <property type="match status" value="1"/>
</dbReference>
<dbReference type="InterPro" id="IPR002514">
    <property type="entry name" value="Transposase_8"/>
</dbReference>
<feature type="coiled-coil region" evidence="1">
    <location>
        <begin position="64"/>
        <end position="91"/>
    </location>
</feature>
<proteinExistence type="predicted"/>
<dbReference type="InterPro" id="IPR009057">
    <property type="entry name" value="Homeodomain-like_sf"/>
</dbReference>
<protein>
    <submittedName>
        <fullName evidence="2">Transposase</fullName>
    </submittedName>
</protein>
<dbReference type="KEGG" id="fmr:Fuma_00905"/>
<dbReference type="PANTHER" id="PTHR33215:SF13">
    <property type="entry name" value="PROTEIN DISTAL ANTENNA"/>
    <property type="match status" value="1"/>
</dbReference>
<dbReference type="GO" id="GO:0004803">
    <property type="term" value="F:transposase activity"/>
    <property type="evidence" value="ECO:0007669"/>
    <property type="project" value="InterPro"/>
</dbReference>
<dbReference type="GO" id="GO:0006313">
    <property type="term" value="P:DNA transposition"/>
    <property type="evidence" value="ECO:0007669"/>
    <property type="project" value="InterPro"/>
</dbReference>
<dbReference type="Pfam" id="PF01527">
    <property type="entry name" value="HTH_Tnp_1"/>
    <property type="match status" value="1"/>
</dbReference>
<dbReference type="AlphaFoldDB" id="A0A1P8WB68"/>
<evidence type="ECO:0000313" key="3">
    <source>
        <dbReference type="Proteomes" id="UP000187735"/>
    </source>
</evidence>
<evidence type="ECO:0000256" key="1">
    <source>
        <dbReference type="SAM" id="Coils"/>
    </source>
</evidence>
<dbReference type="OrthoDB" id="217723at2"/>
<dbReference type="Proteomes" id="UP000187735">
    <property type="component" value="Chromosome"/>
</dbReference>
<name>A0A1P8WB68_9PLAN</name>